<reference evidence="1 3" key="1">
    <citation type="submission" date="2014-07" db="EMBL/GenBank/DDBJ databases">
        <title>Epilithonimonas lactis LMG 22401 Genome.</title>
        <authorList>
            <person name="Pipes S.E."/>
            <person name="Stropko S.J."/>
        </authorList>
    </citation>
    <scope>NUCLEOTIDE SEQUENCE [LARGE SCALE GENOMIC DNA]</scope>
    <source>
        <strain evidence="1 3">LMG 24401</strain>
    </source>
</reference>
<proteinExistence type="predicted"/>
<sequence length="154" mass="17714">MSDNLEKILVRYYSDVLEEIVVETLWAEIINSDDGLYKIDNIPFYGPGFSSGDIVFAEYDEDEERITYRKVVEHSGNSTIQIIVLDENIDVMELRKEFESLGCESEGMGNKYFVMEVPFNISYSIIFKKLSELSDNEKIGFAEPNISQKHSSEK</sequence>
<gene>
    <name evidence="2" type="ORF">IO89_00645</name>
    <name evidence="1" type="ORF">IO89_16795</name>
</gene>
<evidence type="ECO:0000313" key="1">
    <source>
        <dbReference type="EMBL" id="KFC18516.1"/>
    </source>
</evidence>
<dbReference type="STRING" id="421072.SAMN04488097_2925"/>
<dbReference type="EMBL" id="JPLY01000001">
    <property type="protein sequence ID" value="KFC23150.1"/>
    <property type="molecule type" value="Genomic_DNA"/>
</dbReference>
<evidence type="ECO:0000313" key="2">
    <source>
        <dbReference type="EMBL" id="KFC23150.1"/>
    </source>
</evidence>
<accession>A0A085B7S1</accession>
<dbReference type="Pfam" id="PF14085">
    <property type="entry name" value="DUF4265"/>
    <property type="match status" value="1"/>
</dbReference>
<dbReference type="EMBL" id="JPLY01000006">
    <property type="protein sequence ID" value="KFC18516.1"/>
    <property type="molecule type" value="Genomic_DNA"/>
</dbReference>
<organism evidence="1 3">
    <name type="scientific">Epilithonimonas lactis</name>
    <dbReference type="NCBI Taxonomy" id="421072"/>
    <lineage>
        <taxon>Bacteria</taxon>
        <taxon>Pseudomonadati</taxon>
        <taxon>Bacteroidota</taxon>
        <taxon>Flavobacteriia</taxon>
        <taxon>Flavobacteriales</taxon>
        <taxon>Weeksellaceae</taxon>
        <taxon>Chryseobacterium group</taxon>
        <taxon>Epilithonimonas</taxon>
    </lineage>
</organism>
<dbReference type="Proteomes" id="UP000028623">
    <property type="component" value="Unassembled WGS sequence"/>
</dbReference>
<protein>
    <recommendedName>
        <fullName evidence="4">DUF4265 domain-containing protein</fullName>
    </recommendedName>
</protein>
<dbReference type="InterPro" id="IPR025361">
    <property type="entry name" value="DUF4265"/>
</dbReference>
<keyword evidence="3" id="KW-1185">Reference proteome</keyword>
<comment type="caution">
    <text evidence="1">The sequence shown here is derived from an EMBL/GenBank/DDBJ whole genome shotgun (WGS) entry which is preliminary data.</text>
</comment>
<dbReference type="AlphaFoldDB" id="A0A085B7S1"/>
<dbReference type="OrthoDB" id="1030945at2"/>
<dbReference type="RefSeq" id="WP_034972832.1">
    <property type="nucleotide sequence ID" value="NZ_FOFI01000003.1"/>
</dbReference>
<name>A0A085B7S1_9FLAO</name>
<dbReference type="eggNOG" id="ENOG5032SXQ">
    <property type="taxonomic scope" value="Bacteria"/>
</dbReference>
<evidence type="ECO:0008006" key="4">
    <source>
        <dbReference type="Google" id="ProtNLM"/>
    </source>
</evidence>
<evidence type="ECO:0000313" key="3">
    <source>
        <dbReference type="Proteomes" id="UP000028623"/>
    </source>
</evidence>